<evidence type="ECO:0000256" key="4">
    <source>
        <dbReference type="PIRNR" id="PIRNR016020"/>
    </source>
</evidence>
<dbReference type="EMBL" id="WHZX01000001">
    <property type="protein sequence ID" value="NEG70737.1"/>
    <property type="molecule type" value="Genomic_DNA"/>
</dbReference>
<evidence type="ECO:0000256" key="5">
    <source>
        <dbReference type="PIRSR" id="PIRSR016020-1"/>
    </source>
</evidence>
<evidence type="ECO:0000256" key="3">
    <source>
        <dbReference type="ARBA" id="ARBA00023235"/>
    </source>
</evidence>
<dbReference type="PIRSF" id="PIRSF016020">
    <property type="entry name" value="PHexose_mutarotase"/>
    <property type="match status" value="1"/>
</dbReference>
<dbReference type="GO" id="GO:0005975">
    <property type="term" value="P:carbohydrate metabolic process"/>
    <property type="evidence" value="ECO:0007669"/>
    <property type="project" value="InterPro"/>
</dbReference>
<dbReference type="InterPro" id="IPR011013">
    <property type="entry name" value="Gal_mutarotase_sf_dom"/>
</dbReference>
<comment type="catalytic activity">
    <reaction evidence="1">
        <text>alpha-D-glucose 6-phosphate = beta-D-glucose 6-phosphate</text>
        <dbReference type="Rhea" id="RHEA:16249"/>
        <dbReference type="ChEBI" id="CHEBI:58225"/>
        <dbReference type="ChEBI" id="CHEBI:58247"/>
        <dbReference type="EC" id="5.1.3.15"/>
    </reaction>
</comment>
<dbReference type="SUPFAM" id="SSF74650">
    <property type="entry name" value="Galactose mutarotase-like"/>
    <property type="match status" value="1"/>
</dbReference>
<dbReference type="OrthoDB" id="9790727at2"/>
<reference evidence="6 7" key="1">
    <citation type="submission" date="2019-10" db="EMBL/GenBank/DDBJ databases">
        <title>Bifidobacterium from non-human primates.</title>
        <authorList>
            <person name="Modesto M."/>
        </authorList>
    </citation>
    <scope>NUCLEOTIDE SEQUENCE [LARGE SCALE GENOMIC DNA]</scope>
    <source>
        <strain evidence="6 7">TREM</strain>
    </source>
</reference>
<dbReference type="Pfam" id="PF01263">
    <property type="entry name" value="Aldose_epim"/>
    <property type="match status" value="1"/>
</dbReference>
<dbReference type="GO" id="GO:0047938">
    <property type="term" value="F:glucose-6-phosphate 1-epimerase activity"/>
    <property type="evidence" value="ECO:0007669"/>
    <property type="project" value="UniProtKB-UniRule"/>
</dbReference>
<dbReference type="RefSeq" id="WP_152357233.1">
    <property type="nucleotide sequence ID" value="NZ_WBSM01000001.1"/>
</dbReference>
<dbReference type="Gene3D" id="2.70.98.10">
    <property type="match status" value="1"/>
</dbReference>
<dbReference type="PANTHER" id="PTHR11122:SF13">
    <property type="entry name" value="GLUCOSE-6-PHOSPHATE 1-EPIMERASE"/>
    <property type="match status" value="1"/>
</dbReference>
<evidence type="ECO:0000313" key="7">
    <source>
        <dbReference type="Proteomes" id="UP000469943"/>
    </source>
</evidence>
<organism evidence="6 7">
    <name type="scientific">Bifidobacterium ramosum</name>
    <dbReference type="NCBI Taxonomy" id="1798158"/>
    <lineage>
        <taxon>Bacteria</taxon>
        <taxon>Bacillati</taxon>
        <taxon>Actinomycetota</taxon>
        <taxon>Actinomycetes</taxon>
        <taxon>Bifidobacteriales</taxon>
        <taxon>Bifidobacteriaceae</taxon>
        <taxon>Bifidobacterium</taxon>
    </lineage>
</organism>
<dbReference type="AlphaFoldDB" id="A0A7K3T876"/>
<sequence length="287" mass="31488">MSNAYVIRNIVNEDGSALVSDHGAHVINWAPDGGTPVIWQPKAVYLGEGTAIRGGIPVIFPWFGKGYEQGHATDKRPKHGFARVSDWHVDPDTLTDRHVRYTLDSDEIDADTLAQFISGPDPRFHAEVDIAVGRELSVVLTVENTGDAPITYEAALHTYFRVGDVRCTRIAGLVDTRYLDSADGFAEREQTSGPLTFDGGMVDRIYYSDGTLLIEDDALHRTIKVEKSGSSQTVVWNPGEEAGNAIGDMMDGEWRDFVCVEAAANRDRAITVEPSDAHTLSQTIRVN</sequence>
<feature type="active site" evidence="5">
    <location>
        <position position="261"/>
    </location>
</feature>
<dbReference type="CDD" id="cd09020">
    <property type="entry name" value="D-hex-6-P-epi_like"/>
    <property type="match status" value="1"/>
</dbReference>
<dbReference type="InterPro" id="IPR025532">
    <property type="entry name" value="G6P_1-epimerase"/>
</dbReference>
<gene>
    <name evidence="6" type="ORF">GFD24_00510</name>
</gene>
<keyword evidence="3 4" id="KW-0413">Isomerase</keyword>
<comment type="caution">
    <text evidence="6">The sequence shown here is derived from an EMBL/GenBank/DDBJ whole genome shotgun (WGS) entry which is preliminary data.</text>
</comment>
<evidence type="ECO:0000256" key="2">
    <source>
        <dbReference type="ARBA" id="ARBA00005866"/>
    </source>
</evidence>
<comment type="similarity">
    <text evidence="2 4">Belongs to the glucose-6-phosphate 1-epimerase family.</text>
</comment>
<feature type="active site" evidence="5">
    <location>
        <position position="157"/>
    </location>
</feature>
<dbReference type="EC" id="5.1.3.15" evidence="4"/>
<accession>A0A7K3T876</accession>
<evidence type="ECO:0000256" key="1">
    <source>
        <dbReference type="ARBA" id="ARBA00001096"/>
    </source>
</evidence>
<dbReference type="InterPro" id="IPR014718">
    <property type="entry name" value="GH-type_carb-bd"/>
</dbReference>
<dbReference type="InterPro" id="IPR008183">
    <property type="entry name" value="Aldose_1/G6P_1-epimerase"/>
</dbReference>
<dbReference type="Proteomes" id="UP000469943">
    <property type="component" value="Unassembled WGS sequence"/>
</dbReference>
<dbReference type="PANTHER" id="PTHR11122">
    <property type="entry name" value="APOSPORY-ASSOCIATED PROTEIN C-RELATED"/>
    <property type="match status" value="1"/>
</dbReference>
<evidence type="ECO:0000313" key="6">
    <source>
        <dbReference type="EMBL" id="NEG70737.1"/>
    </source>
</evidence>
<dbReference type="GO" id="GO:0030246">
    <property type="term" value="F:carbohydrate binding"/>
    <property type="evidence" value="ECO:0007669"/>
    <property type="project" value="UniProtKB-UniRule"/>
</dbReference>
<name>A0A7K3T876_9BIFI</name>
<protein>
    <recommendedName>
        <fullName evidence="4">Putative glucose-6-phosphate 1-epimerase</fullName>
        <ecNumber evidence="4">5.1.3.15</ecNumber>
    </recommendedName>
</protein>
<proteinExistence type="inferred from homology"/>